<gene>
    <name evidence="1" type="ORF">CURHAP_LOCUS2188</name>
</gene>
<accession>A0A6J5TFZ0</accession>
<evidence type="ECO:0000313" key="2">
    <source>
        <dbReference type="Proteomes" id="UP000507222"/>
    </source>
</evidence>
<reference evidence="1 2" key="1">
    <citation type="submission" date="2020-05" db="EMBL/GenBank/DDBJ databases">
        <authorList>
            <person name="Campoy J."/>
            <person name="Schneeberger K."/>
            <person name="Spophaly S."/>
        </authorList>
    </citation>
    <scope>NUCLEOTIDE SEQUENCE [LARGE SCALE GENOMIC DNA]</scope>
    <source>
        <strain evidence="1">PruArmRojPasFocal</strain>
    </source>
</reference>
<dbReference type="EMBL" id="CAEKDK010000001">
    <property type="protein sequence ID" value="CAB4262784.1"/>
    <property type="molecule type" value="Genomic_DNA"/>
</dbReference>
<evidence type="ECO:0000313" key="1">
    <source>
        <dbReference type="EMBL" id="CAB4262784.1"/>
    </source>
</evidence>
<name>A0A6J5TFZ0_PRUAR</name>
<dbReference type="AlphaFoldDB" id="A0A6J5TFZ0"/>
<proteinExistence type="predicted"/>
<protein>
    <submittedName>
        <fullName evidence="1">Uncharacterized protein</fullName>
    </submittedName>
</protein>
<sequence>MVGDNLDAGPMVEERMKEKLWKLGECGSRRSKSVGGWGQPASCWLNWMRRWVAGQTIHCWVG</sequence>
<dbReference type="Proteomes" id="UP000507222">
    <property type="component" value="Unassembled WGS sequence"/>
</dbReference>
<organism evidence="1 2">
    <name type="scientific">Prunus armeniaca</name>
    <name type="common">Apricot</name>
    <name type="synonym">Armeniaca vulgaris</name>
    <dbReference type="NCBI Taxonomy" id="36596"/>
    <lineage>
        <taxon>Eukaryota</taxon>
        <taxon>Viridiplantae</taxon>
        <taxon>Streptophyta</taxon>
        <taxon>Embryophyta</taxon>
        <taxon>Tracheophyta</taxon>
        <taxon>Spermatophyta</taxon>
        <taxon>Magnoliopsida</taxon>
        <taxon>eudicotyledons</taxon>
        <taxon>Gunneridae</taxon>
        <taxon>Pentapetalae</taxon>
        <taxon>rosids</taxon>
        <taxon>fabids</taxon>
        <taxon>Rosales</taxon>
        <taxon>Rosaceae</taxon>
        <taxon>Amygdaloideae</taxon>
        <taxon>Amygdaleae</taxon>
        <taxon>Prunus</taxon>
    </lineage>
</organism>